<dbReference type="Pfam" id="PF02441">
    <property type="entry name" value="Flavoprotein"/>
    <property type="match status" value="1"/>
</dbReference>
<name>A0A1D3CRW7_9EIME</name>
<dbReference type="VEuPathDB" id="ToxoDB:LOC34620746"/>
<dbReference type="PANTHER" id="PTHR14359:SF6">
    <property type="entry name" value="PHOSPHOPANTOTHENOYLCYSTEINE DECARBOXYLASE"/>
    <property type="match status" value="1"/>
</dbReference>
<accession>A0A1D3CRW7</accession>
<feature type="domain" description="Flavoprotein" evidence="3">
    <location>
        <begin position="16"/>
        <end position="120"/>
    </location>
</feature>
<dbReference type="PANTHER" id="PTHR14359">
    <property type="entry name" value="HOMO-OLIGOMERIC FLAVIN CONTAINING CYS DECARBOXYLASE FAMILY"/>
    <property type="match status" value="1"/>
</dbReference>
<proteinExistence type="inferred from homology"/>
<dbReference type="VEuPathDB" id="ToxoDB:cyc_04180"/>
<dbReference type="InParanoid" id="A0A1D3CRW7"/>
<dbReference type="GO" id="GO:0015937">
    <property type="term" value="P:coenzyme A biosynthetic process"/>
    <property type="evidence" value="ECO:0007669"/>
    <property type="project" value="UniProtKB-KW"/>
</dbReference>
<dbReference type="Proteomes" id="UP000095192">
    <property type="component" value="Unassembled WGS sequence"/>
</dbReference>
<reference evidence="4 5" key="1">
    <citation type="journal article" date="2016" name="BMC Genomics">
        <title>Comparative genomics reveals Cyclospora cayetanensis possesses coccidia-like metabolism and invasion components but unique surface antigens.</title>
        <authorList>
            <person name="Liu S."/>
            <person name="Wang L."/>
            <person name="Zheng H."/>
            <person name="Xu Z."/>
            <person name="Roellig D.M."/>
            <person name="Li N."/>
            <person name="Frace M.A."/>
            <person name="Tang K."/>
            <person name="Arrowood M.J."/>
            <person name="Moss D.M."/>
            <person name="Zhang L."/>
            <person name="Feng Y."/>
            <person name="Xiao L."/>
        </authorList>
    </citation>
    <scope>NUCLEOTIDE SEQUENCE [LARGE SCALE GENOMIC DNA]</scope>
    <source>
        <strain evidence="4 5">CHN_HEN01</strain>
    </source>
</reference>
<comment type="caution">
    <text evidence="4">The sequence shown here is derived from an EMBL/GenBank/DDBJ whole genome shotgun (WGS) entry which is preliminary data.</text>
</comment>
<keyword evidence="1" id="KW-0173">Coenzyme A biosynthesis</keyword>
<dbReference type="InterPro" id="IPR003382">
    <property type="entry name" value="Flavoprotein"/>
</dbReference>
<dbReference type="GO" id="GO:0010181">
    <property type="term" value="F:FMN binding"/>
    <property type="evidence" value="ECO:0007669"/>
    <property type="project" value="TreeGrafter"/>
</dbReference>
<protein>
    <recommendedName>
        <fullName evidence="3">Flavoprotein domain-containing protein</fullName>
    </recommendedName>
</protein>
<dbReference type="AlphaFoldDB" id="A0A1D3CRW7"/>
<dbReference type="EMBL" id="JROU02002196">
    <property type="protein sequence ID" value="OEH73943.1"/>
    <property type="molecule type" value="Genomic_DNA"/>
</dbReference>
<dbReference type="InterPro" id="IPR036551">
    <property type="entry name" value="Flavin_trans-like"/>
</dbReference>
<dbReference type="GO" id="GO:0071513">
    <property type="term" value="C:phosphopantothenoylcysteine decarboxylase complex"/>
    <property type="evidence" value="ECO:0007669"/>
    <property type="project" value="TreeGrafter"/>
</dbReference>
<evidence type="ECO:0000256" key="1">
    <source>
        <dbReference type="ARBA" id="ARBA00022993"/>
    </source>
</evidence>
<evidence type="ECO:0000313" key="5">
    <source>
        <dbReference type="Proteomes" id="UP000095192"/>
    </source>
</evidence>
<dbReference type="Gene3D" id="3.40.50.1950">
    <property type="entry name" value="Flavin prenyltransferase-like"/>
    <property type="match status" value="2"/>
</dbReference>
<evidence type="ECO:0000259" key="3">
    <source>
        <dbReference type="Pfam" id="PF02441"/>
    </source>
</evidence>
<sequence length="199" mass="20991">MPPSQTVCALSADEVRVLLGVTGSVAAIKAKEVIDGIHRAACERGLKAHVQLLVTEKGRRFLPPSLHQEAKVDDDEWSSWKERGDAVLHIQVVQPICKRLMCGDTGMGAMAEPHTIASEAFDALALFPRRQHFDTAPYTQNAAALAASAARDARTSLARVALPSAAARSFAAAAPGNGLTKQQYSSVAAQAADAPVNPS</sequence>
<dbReference type="GO" id="GO:0004633">
    <property type="term" value="F:phosphopantothenoylcysteine decarboxylase activity"/>
    <property type="evidence" value="ECO:0007669"/>
    <property type="project" value="TreeGrafter"/>
</dbReference>
<organism evidence="4 5">
    <name type="scientific">Cyclospora cayetanensis</name>
    <dbReference type="NCBI Taxonomy" id="88456"/>
    <lineage>
        <taxon>Eukaryota</taxon>
        <taxon>Sar</taxon>
        <taxon>Alveolata</taxon>
        <taxon>Apicomplexa</taxon>
        <taxon>Conoidasida</taxon>
        <taxon>Coccidia</taxon>
        <taxon>Eucoccidiorida</taxon>
        <taxon>Eimeriorina</taxon>
        <taxon>Eimeriidae</taxon>
        <taxon>Cyclospora</taxon>
    </lineage>
</organism>
<gene>
    <name evidence="4" type="ORF">cyc_04180</name>
</gene>
<dbReference type="SUPFAM" id="SSF52507">
    <property type="entry name" value="Homo-oligomeric flavin-containing Cys decarboxylases, HFCD"/>
    <property type="match status" value="1"/>
</dbReference>
<keyword evidence="5" id="KW-1185">Reference proteome</keyword>
<comment type="similarity">
    <text evidence="2">Belongs to the HFCD (homooligomeric flavin containing Cys decarboxylase) superfamily.</text>
</comment>
<evidence type="ECO:0000313" key="4">
    <source>
        <dbReference type="EMBL" id="OEH73943.1"/>
    </source>
</evidence>
<evidence type="ECO:0000256" key="2">
    <source>
        <dbReference type="ARBA" id="ARBA00038350"/>
    </source>
</evidence>